<dbReference type="InterPro" id="IPR006143">
    <property type="entry name" value="RND_pump_MFP"/>
</dbReference>
<evidence type="ECO:0000313" key="8">
    <source>
        <dbReference type="EMBL" id="MTW34550.1"/>
    </source>
</evidence>
<dbReference type="Gene3D" id="2.40.50.100">
    <property type="match status" value="1"/>
</dbReference>
<feature type="domain" description="Multidrug resistance protein MdtA-like C-terminal permuted SH3" evidence="7">
    <location>
        <begin position="307"/>
        <end position="360"/>
    </location>
</feature>
<dbReference type="Pfam" id="PF25876">
    <property type="entry name" value="HH_MFP_RND"/>
    <property type="match status" value="1"/>
</dbReference>
<dbReference type="PANTHER" id="PTHR30469">
    <property type="entry name" value="MULTIDRUG RESISTANCE PROTEIN MDTA"/>
    <property type="match status" value="1"/>
</dbReference>
<proteinExistence type="inferred from homology"/>
<accession>A0ABW9SSE1</accession>
<feature type="domain" description="Multidrug resistance protein MdtA-like barrel-sandwich hybrid" evidence="5">
    <location>
        <begin position="81"/>
        <end position="213"/>
    </location>
</feature>
<dbReference type="InterPro" id="IPR058625">
    <property type="entry name" value="MdtA-like_BSH"/>
</dbReference>
<protein>
    <submittedName>
        <fullName evidence="8">Efflux RND transporter periplasmic adaptor subunit</fullName>
    </submittedName>
</protein>
<organism evidence="8 9">
    <name type="scientific">Pseudoduganella danionis</name>
    <dbReference type="NCBI Taxonomy" id="1890295"/>
    <lineage>
        <taxon>Bacteria</taxon>
        <taxon>Pseudomonadati</taxon>
        <taxon>Pseudomonadota</taxon>
        <taxon>Betaproteobacteria</taxon>
        <taxon>Burkholderiales</taxon>
        <taxon>Oxalobacteraceae</taxon>
        <taxon>Telluria group</taxon>
        <taxon>Pseudoduganella</taxon>
    </lineage>
</organism>
<evidence type="ECO:0000259" key="7">
    <source>
        <dbReference type="Pfam" id="PF25967"/>
    </source>
</evidence>
<gene>
    <name evidence="8" type="ORF">GM655_17215</name>
</gene>
<comment type="subcellular location">
    <subcellularLocation>
        <location evidence="1">Cell envelope</location>
    </subcellularLocation>
</comment>
<dbReference type="NCBIfam" id="TIGR01730">
    <property type="entry name" value="RND_mfp"/>
    <property type="match status" value="1"/>
</dbReference>
<evidence type="ECO:0000259" key="5">
    <source>
        <dbReference type="Pfam" id="PF25917"/>
    </source>
</evidence>
<dbReference type="InterPro" id="IPR058792">
    <property type="entry name" value="Beta-barrel_RND_2"/>
</dbReference>
<evidence type="ECO:0000256" key="1">
    <source>
        <dbReference type="ARBA" id="ARBA00004196"/>
    </source>
</evidence>
<dbReference type="Proteomes" id="UP000735592">
    <property type="component" value="Unassembled WGS sequence"/>
</dbReference>
<dbReference type="InterPro" id="IPR058624">
    <property type="entry name" value="MdtA-like_HH"/>
</dbReference>
<sequence length="398" mass="41618">MPSTLQSKLKEETVTAFTRLRQIYPLTIVAFAVAVLAGCSKPAEKTEEVRPVRAMVLAADDVAVDAEFSGEVRARVESRLGFRVGGKIVARKVDVGTVVKKGQVLMQLDPQDLQLAQAQALAGLRSAETNRDLAQAELKRYQELRAKNFVSAAVLDAKDAGFKAAQANVDAAHAAYRGQSNQAGYSALVADIDGVVTAVDAEVGQVVAAGTPVVRVAKQGEKEVVIGLPEDKVDSLRRVSDVQIRLWADPQRSVPGKIREISPVADAATRTYTVKVTIPDTLDDAKLGMTAVVQFNAKTAAPQIKVPLTALFYEKSATSVWLVERNAVKLVPVTVGGAVGNDIVLATGVKAGQTVVTAGVNLLKPGQQVRILGQDLPAAGGAGAAASASAAVQAGSAK</sequence>
<reference evidence="8 9" key="1">
    <citation type="submission" date="2019-11" db="EMBL/GenBank/DDBJ databases">
        <title>Type strains purchased from KCTC, JCM and DSMZ.</title>
        <authorList>
            <person name="Lu H."/>
        </authorList>
    </citation>
    <scope>NUCLEOTIDE SEQUENCE [LARGE SCALE GENOMIC DNA]</scope>
    <source>
        <strain evidence="8 9">DSM 103461</strain>
    </source>
</reference>
<keyword evidence="3" id="KW-0813">Transport</keyword>
<evidence type="ECO:0000256" key="2">
    <source>
        <dbReference type="ARBA" id="ARBA00009477"/>
    </source>
</evidence>
<feature type="domain" description="CusB-like beta-barrel" evidence="6">
    <location>
        <begin position="225"/>
        <end position="298"/>
    </location>
</feature>
<keyword evidence="9" id="KW-1185">Reference proteome</keyword>
<dbReference type="Pfam" id="PF25954">
    <property type="entry name" value="Beta-barrel_RND_2"/>
    <property type="match status" value="1"/>
</dbReference>
<dbReference type="InterPro" id="IPR058627">
    <property type="entry name" value="MdtA-like_C"/>
</dbReference>
<evidence type="ECO:0000313" key="9">
    <source>
        <dbReference type="Proteomes" id="UP000735592"/>
    </source>
</evidence>
<dbReference type="EMBL" id="WNKW01000005">
    <property type="protein sequence ID" value="MTW34550.1"/>
    <property type="molecule type" value="Genomic_DNA"/>
</dbReference>
<feature type="domain" description="Multidrug resistance protein MdtA-like alpha-helical hairpin" evidence="4">
    <location>
        <begin position="118"/>
        <end position="175"/>
    </location>
</feature>
<name>A0ABW9SSE1_9BURK</name>
<dbReference type="Gene3D" id="2.40.30.170">
    <property type="match status" value="1"/>
</dbReference>
<dbReference type="Gene3D" id="2.40.420.20">
    <property type="match status" value="1"/>
</dbReference>
<evidence type="ECO:0000256" key="3">
    <source>
        <dbReference type="ARBA" id="ARBA00022448"/>
    </source>
</evidence>
<dbReference type="Pfam" id="PF25917">
    <property type="entry name" value="BSH_RND"/>
    <property type="match status" value="1"/>
</dbReference>
<dbReference type="Pfam" id="PF25967">
    <property type="entry name" value="RND-MFP_C"/>
    <property type="match status" value="1"/>
</dbReference>
<dbReference type="Gene3D" id="1.10.287.470">
    <property type="entry name" value="Helix hairpin bin"/>
    <property type="match status" value="1"/>
</dbReference>
<dbReference type="SUPFAM" id="SSF111369">
    <property type="entry name" value="HlyD-like secretion proteins"/>
    <property type="match status" value="1"/>
</dbReference>
<evidence type="ECO:0000259" key="6">
    <source>
        <dbReference type="Pfam" id="PF25954"/>
    </source>
</evidence>
<dbReference type="PANTHER" id="PTHR30469:SF15">
    <property type="entry name" value="HLYD FAMILY OF SECRETION PROTEINS"/>
    <property type="match status" value="1"/>
</dbReference>
<comment type="similarity">
    <text evidence="2">Belongs to the membrane fusion protein (MFP) (TC 8.A.1) family.</text>
</comment>
<comment type="caution">
    <text evidence="8">The sequence shown here is derived from an EMBL/GenBank/DDBJ whole genome shotgun (WGS) entry which is preliminary data.</text>
</comment>
<evidence type="ECO:0000259" key="4">
    <source>
        <dbReference type="Pfam" id="PF25876"/>
    </source>
</evidence>